<dbReference type="Proteomes" id="UP000221243">
    <property type="component" value="Segment"/>
</dbReference>
<dbReference type="EMBL" id="AP017972">
    <property type="protein sequence ID" value="BAW98329.1"/>
    <property type="molecule type" value="Genomic_DNA"/>
</dbReference>
<accession>A0A1Q2U2Y0</accession>
<evidence type="ECO:0000313" key="1">
    <source>
        <dbReference type="EMBL" id="BAW98329.1"/>
    </source>
</evidence>
<reference evidence="1 2" key="1">
    <citation type="submission" date="2017-01" db="EMBL/GenBank/DDBJ databases">
        <title>Complete Genome Sequence of Vibrio Parahaemolyticus Bacteriophage pTD1.</title>
        <authorList>
            <person name="Midorikawa Y."/>
            <person name="Sano M."/>
        </authorList>
    </citation>
    <scope>NUCLEOTIDE SEQUENCE [LARGE SCALE GENOMIC DNA]</scope>
    <source>
        <strain evidence="1">PTD1</strain>
    </source>
</reference>
<organism evidence="1 2">
    <name type="scientific">Vibrio phage pTD1</name>
    <dbReference type="NCBI Taxonomy" id="1938577"/>
    <lineage>
        <taxon>Viruses</taxon>
        <taxon>Duplodnaviria</taxon>
        <taxon>Heunggongvirae</taxon>
        <taxon>Uroviricota</taxon>
        <taxon>Caudoviricetes</taxon>
        <taxon>Chimalliviridae</taxon>
        <taxon>Gorgonvirinae</taxon>
        <taxon>Tidunavirus</taxon>
        <taxon>Tidunavirus pTD1</taxon>
    </lineage>
</organism>
<name>A0A1Q2U2Y0_9CAUD</name>
<evidence type="ECO:0000313" key="2">
    <source>
        <dbReference type="Proteomes" id="UP000221243"/>
    </source>
</evidence>
<dbReference type="GeneID" id="40075136"/>
<proteinExistence type="predicted"/>
<sequence>MEIAITNATISQFKGVVVTHGEESVNFAAHSKTHCGTTKDDLFETVNEYFSSLSETKQKELFNLFRKAKSILDPNFAEAQGIDDDLLRNHRDYRFLVERLTPIVREIYQVVDLRNFTYFLKQSGVCAPPKGLKETVARGEYHAEQTINPTEYEQIAELALLMRPCFPIFSGMMQKAKEITGDEYKEVVTAGLFKDMDVFVNHHGWNKIRNYMNYFYSSNGVNSLQLSLISEDSYVNHAFYSALFSRLGSTHIPSKDNSKNIAKSLYSVAKQYSAPSSRIREKRLTTKDEMNEKRSLYEIYFLKEEVSSADEEAHGEYFSMGMYDNTDRRLTDGIFDIPCMGLKIKNPRLAEWVYDQIPSNWEFELQPHIFKLLQLAFSEDISYNIYLSLDHDQLMAAMSMATVKLHEMGYTKLATLVCTVYDPEQPRSLTDEIFALDAADKEMLESLCAVYRGTSGLSTDNEAVIAVNEFLKELGNGQWSSIIEDGMLDDESVMRNADQGDFFEVELDRSLKQEFLDLVKEVNS</sequence>
<dbReference type="RefSeq" id="YP_009599407.1">
    <property type="nucleotide sequence ID" value="NC_041916.1"/>
</dbReference>
<dbReference type="KEGG" id="vg:40075136"/>
<dbReference type="OrthoDB" id="2517at10239"/>
<protein>
    <submittedName>
        <fullName evidence="1">Phage protein</fullName>
    </submittedName>
</protein>
<keyword evidence="2" id="KW-1185">Reference proteome</keyword>